<dbReference type="PANTHER" id="PTHR31717">
    <property type="entry name" value="ZINC FINGER PROTEIN CONSTANS-LIKE 10"/>
    <property type="match status" value="1"/>
</dbReference>
<reference evidence="1" key="1">
    <citation type="submission" date="2015-12" db="EMBL/GenBank/DDBJ databases">
        <title>Update maize B73 reference genome by single molecule sequencing technologies.</title>
        <authorList>
            <consortium name="Maize Genome Sequencing Project"/>
            <person name="Ware D."/>
        </authorList>
    </citation>
    <scope>NUCLEOTIDE SEQUENCE</scope>
    <source>
        <tissue evidence="1">Seedling</tissue>
    </source>
</reference>
<proteinExistence type="predicted"/>
<protein>
    <submittedName>
        <fullName evidence="1">Zinc finger protein CONSTANS-LIKE 12</fullName>
    </submittedName>
</protein>
<dbReference type="PROSITE" id="PS50119">
    <property type="entry name" value="ZF_BBOX"/>
    <property type="match status" value="1"/>
</dbReference>
<dbReference type="AlphaFoldDB" id="A0A1D6GY70"/>
<dbReference type="InterPro" id="IPR000315">
    <property type="entry name" value="Znf_B-box"/>
</dbReference>
<dbReference type="OMA" id="DCVIHCV"/>
<gene>
    <name evidence="1" type="ORF">ZEAMMB73_Zm00001d014964</name>
</gene>
<dbReference type="GO" id="GO:0008270">
    <property type="term" value="F:zinc ion binding"/>
    <property type="evidence" value="ECO:0007669"/>
    <property type="project" value="InterPro"/>
</dbReference>
<dbReference type="EMBL" id="CM000781">
    <property type="protein sequence ID" value="AQK67733.1"/>
    <property type="molecule type" value="Genomic_DNA"/>
</dbReference>
<evidence type="ECO:0000313" key="1">
    <source>
        <dbReference type="EMBL" id="AQK67733.1"/>
    </source>
</evidence>
<dbReference type="PANTHER" id="PTHR31717:SF130">
    <property type="entry name" value="OS06G0103000 PROTEIN"/>
    <property type="match status" value="1"/>
</dbReference>
<dbReference type="InParanoid" id="A0A1D6GY70"/>
<accession>A0A1D6GY70</accession>
<name>A0A1D6GY70_MAIZE</name>
<organism evidence="1">
    <name type="scientific">Zea mays</name>
    <name type="common">Maize</name>
    <dbReference type="NCBI Taxonomy" id="4577"/>
    <lineage>
        <taxon>Eukaryota</taxon>
        <taxon>Viridiplantae</taxon>
        <taxon>Streptophyta</taxon>
        <taxon>Embryophyta</taxon>
        <taxon>Tracheophyta</taxon>
        <taxon>Spermatophyta</taxon>
        <taxon>Magnoliopsida</taxon>
        <taxon>Liliopsida</taxon>
        <taxon>Poales</taxon>
        <taxon>Poaceae</taxon>
        <taxon>PACMAD clade</taxon>
        <taxon>Panicoideae</taxon>
        <taxon>Andropogonodae</taxon>
        <taxon>Andropogoneae</taxon>
        <taxon>Tripsacinae</taxon>
        <taxon>Zea</taxon>
    </lineage>
</organism>
<sequence length="128" mass="13404">MLPDDDGGGVPCDNCAAQRALLHCAQLGTRLCLPCDVPVHAAAAFHERAPLCERCHAAAAAARCAVHRASFCAPCARAAGCDAESHARCPTRFYTGFPDPADLARILYVDVPPVDVPPLPPPPQPNLA</sequence>